<sequence>MVKSPDQYDRFSKDFLMGGAAAIISKTAVAPIERVKLLLQNQTEMIKRGHLKTPYLGLSNTFKRVFREEGLIAFWRGHQANVIRYFPTQAFNFAFKGYFKTIFGYSKDKHGYFMCFAGNVASGSAAGATTSLLLYHLDYARTRLATDLTAHRHFKGGLIDVYRKTLSTDGIAGLYRGFGVSILGITLYRGMYFGIYDTMKPIVLVGPFEGNFFASFLLGWSITTVSGVCAYPFDTLRRRMMLTSGHQNKYYSAMHAFREIVGQEGFLALFRGVTANMLLGMAGAGVLAGGILVLLIFRYKVIHIAFCFSKFHLIHSFSSIPMQESFPSEHGRELFTHSPKHLLYRCGITNKSRGHGKACRRDITDAGLNIIGNPLNKVRRVLVLDIQHLFIDFFCAHFPSEYR</sequence>
<keyword evidence="2" id="KW-1185">Reference proteome</keyword>
<gene>
    <name evidence="1" type="ORF">MILVUS5_LOCUS38800</name>
</gene>
<dbReference type="Proteomes" id="UP001177021">
    <property type="component" value="Unassembled WGS sequence"/>
</dbReference>
<protein>
    <submittedName>
        <fullName evidence="1">Uncharacterized protein</fullName>
    </submittedName>
</protein>
<comment type="caution">
    <text evidence="1">The sequence shown here is derived from an EMBL/GenBank/DDBJ whole genome shotgun (WGS) entry which is preliminary data.</text>
</comment>
<name>A0ACB0M265_TRIPR</name>
<organism evidence="1 2">
    <name type="scientific">Trifolium pratense</name>
    <name type="common">Red clover</name>
    <dbReference type="NCBI Taxonomy" id="57577"/>
    <lineage>
        <taxon>Eukaryota</taxon>
        <taxon>Viridiplantae</taxon>
        <taxon>Streptophyta</taxon>
        <taxon>Embryophyta</taxon>
        <taxon>Tracheophyta</taxon>
        <taxon>Spermatophyta</taxon>
        <taxon>Magnoliopsida</taxon>
        <taxon>eudicotyledons</taxon>
        <taxon>Gunneridae</taxon>
        <taxon>Pentapetalae</taxon>
        <taxon>rosids</taxon>
        <taxon>fabids</taxon>
        <taxon>Fabales</taxon>
        <taxon>Fabaceae</taxon>
        <taxon>Papilionoideae</taxon>
        <taxon>50 kb inversion clade</taxon>
        <taxon>NPAAA clade</taxon>
        <taxon>Hologalegina</taxon>
        <taxon>IRL clade</taxon>
        <taxon>Trifolieae</taxon>
        <taxon>Trifolium</taxon>
    </lineage>
</organism>
<accession>A0ACB0M265</accession>
<proteinExistence type="predicted"/>
<evidence type="ECO:0000313" key="1">
    <source>
        <dbReference type="EMBL" id="CAJ2675919.1"/>
    </source>
</evidence>
<evidence type="ECO:0000313" key="2">
    <source>
        <dbReference type="Proteomes" id="UP001177021"/>
    </source>
</evidence>
<dbReference type="EMBL" id="CASHSV030000823">
    <property type="protein sequence ID" value="CAJ2675919.1"/>
    <property type="molecule type" value="Genomic_DNA"/>
</dbReference>
<reference evidence="1" key="1">
    <citation type="submission" date="2023-10" db="EMBL/GenBank/DDBJ databases">
        <authorList>
            <person name="Rodriguez Cubillos JULIANA M."/>
            <person name="De Vega J."/>
        </authorList>
    </citation>
    <scope>NUCLEOTIDE SEQUENCE</scope>
</reference>